<dbReference type="AlphaFoldDB" id="A0AA39SZR4"/>
<comment type="similarity">
    <text evidence="1">Belongs to the adaptor complexes medium subunit family.</text>
</comment>
<keyword evidence="2" id="KW-0813">Transport</keyword>
<dbReference type="GO" id="GO:0005764">
    <property type="term" value="C:lysosome"/>
    <property type="evidence" value="ECO:0007669"/>
    <property type="project" value="TreeGrafter"/>
</dbReference>
<feature type="chain" id="PRO_5041286758" evidence="6">
    <location>
        <begin position="23"/>
        <end position="78"/>
    </location>
</feature>
<evidence type="ECO:0000256" key="2">
    <source>
        <dbReference type="ARBA" id="ARBA00022448"/>
    </source>
</evidence>
<dbReference type="InterPro" id="IPR039591">
    <property type="entry name" value="AP5M1"/>
</dbReference>
<evidence type="ECO:0000256" key="6">
    <source>
        <dbReference type="SAM" id="SignalP"/>
    </source>
</evidence>
<comment type="caution">
    <text evidence="7">The sequence shown here is derived from an EMBL/GenBank/DDBJ whole genome shotgun (WGS) entry which is preliminary data.</text>
</comment>
<sequence>MPGGCSIRALWILNSLDAVVFSRRFPVVERQWKTACKTENESCSEDEDPIKYSVLPLLPTDPELAASFAERKRRSASR</sequence>
<keyword evidence="6" id="KW-0732">Signal</keyword>
<comment type="subcellular location">
    <subcellularLocation>
        <location evidence="5">Endomembrane system</location>
        <topology evidence="5">Peripheral membrane protein</topology>
        <orientation evidence="5">Cytoplasmic side</orientation>
    </subcellularLocation>
</comment>
<keyword evidence="8" id="KW-1185">Reference proteome</keyword>
<organism evidence="7 8">
    <name type="scientific">Acer saccharum</name>
    <name type="common">Sugar maple</name>
    <dbReference type="NCBI Taxonomy" id="4024"/>
    <lineage>
        <taxon>Eukaryota</taxon>
        <taxon>Viridiplantae</taxon>
        <taxon>Streptophyta</taxon>
        <taxon>Embryophyta</taxon>
        <taxon>Tracheophyta</taxon>
        <taxon>Spermatophyta</taxon>
        <taxon>Magnoliopsida</taxon>
        <taxon>eudicotyledons</taxon>
        <taxon>Gunneridae</taxon>
        <taxon>Pentapetalae</taxon>
        <taxon>rosids</taxon>
        <taxon>malvids</taxon>
        <taxon>Sapindales</taxon>
        <taxon>Sapindaceae</taxon>
        <taxon>Hippocastanoideae</taxon>
        <taxon>Acereae</taxon>
        <taxon>Acer</taxon>
    </lineage>
</organism>
<dbReference type="GO" id="GO:0030119">
    <property type="term" value="C:AP-type membrane coat adaptor complex"/>
    <property type="evidence" value="ECO:0007669"/>
    <property type="project" value="TreeGrafter"/>
</dbReference>
<dbReference type="EMBL" id="JAUESC010000003">
    <property type="protein sequence ID" value="KAK0602001.1"/>
    <property type="molecule type" value="Genomic_DNA"/>
</dbReference>
<name>A0AA39SZR4_ACESA</name>
<reference evidence="7" key="1">
    <citation type="journal article" date="2022" name="Plant J.">
        <title>Strategies of tolerance reflected in two North American maple genomes.</title>
        <authorList>
            <person name="McEvoy S.L."/>
            <person name="Sezen U.U."/>
            <person name="Trouern-Trend A."/>
            <person name="McMahon S.M."/>
            <person name="Schaberg P.G."/>
            <person name="Yang J."/>
            <person name="Wegrzyn J.L."/>
            <person name="Swenson N.G."/>
        </authorList>
    </citation>
    <scope>NUCLEOTIDE SEQUENCE</scope>
    <source>
        <strain evidence="7">NS2018</strain>
    </source>
</reference>
<accession>A0AA39SZR4</accession>
<dbReference type="GO" id="GO:0015031">
    <property type="term" value="P:protein transport"/>
    <property type="evidence" value="ECO:0007669"/>
    <property type="project" value="UniProtKB-KW"/>
</dbReference>
<evidence type="ECO:0000256" key="3">
    <source>
        <dbReference type="ARBA" id="ARBA00022927"/>
    </source>
</evidence>
<protein>
    <submittedName>
        <fullName evidence="7">Uncharacterized protein</fullName>
    </submittedName>
</protein>
<evidence type="ECO:0000256" key="4">
    <source>
        <dbReference type="ARBA" id="ARBA00023136"/>
    </source>
</evidence>
<dbReference type="GO" id="GO:0016197">
    <property type="term" value="P:endosomal transport"/>
    <property type="evidence" value="ECO:0007669"/>
    <property type="project" value="TreeGrafter"/>
</dbReference>
<dbReference type="GO" id="GO:0005770">
    <property type="term" value="C:late endosome"/>
    <property type="evidence" value="ECO:0007669"/>
    <property type="project" value="TreeGrafter"/>
</dbReference>
<gene>
    <name evidence="7" type="ORF">LWI29_029471</name>
</gene>
<keyword evidence="3" id="KW-0653">Protein transport</keyword>
<dbReference type="PANTHER" id="PTHR16082:SF2">
    <property type="entry name" value="AP-5 COMPLEX SUBUNIT MU-1"/>
    <property type="match status" value="1"/>
</dbReference>
<dbReference type="GO" id="GO:0005829">
    <property type="term" value="C:cytosol"/>
    <property type="evidence" value="ECO:0007669"/>
    <property type="project" value="TreeGrafter"/>
</dbReference>
<dbReference type="PANTHER" id="PTHR16082">
    <property type="entry name" value="AP-5 COMPLEX SUBUNIT MU-1"/>
    <property type="match status" value="1"/>
</dbReference>
<dbReference type="Proteomes" id="UP001168877">
    <property type="component" value="Unassembled WGS sequence"/>
</dbReference>
<evidence type="ECO:0000256" key="1">
    <source>
        <dbReference type="ARBA" id="ARBA00005324"/>
    </source>
</evidence>
<proteinExistence type="inferred from homology"/>
<feature type="signal peptide" evidence="6">
    <location>
        <begin position="1"/>
        <end position="22"/>
    </location>
</feature>
<keyword evidence="4" id="KW-0472">Membrane</keyword>
<evidence type="ECO:0000313" key="7">
    <source>
        <dbReference type="EMBL" id="KAK0602001.1"/>
    </source>
</evidence>
<evidence type="ECO:0000256" key="5">
    <source>
        <dbReference type="ARBA" id="ARBA00029433"/>
    </source>
</evidence>
<evidence type="ECO:0000313" key="8">
    <source>
        <dbReference type="Proteomes" id="UP001168877"/>
    </source>
</evidence>
<reference evidence="7" key="2">
    <citation type="submission" date="2023-06" db="EMBL/GenBank/DDBJ databases">
        <authorList>
            <person name="Swenson N.G."/>
            <person name="Wegrzyn J.L."/>
            <person name="Mcevoy S.L."/>
        </authorList>
    </citation>
    <scope>NUCLEOTIDE SEQUENCE</scope>
    <source>
        <strain evidence="7">NS2018</strain>
        <tissue evidence="7">Leaf</tissue>
    </source>
</reference>